<gene>
    <name evidence="2" type="ORF">CDAR_414791</name>
</gene>
<evidence type="ECO:0000313" key="2">
    <source>
        <dbReference type="EMBL" id="GIY19410.1"/>
    </source>
</evidence>
<feature type="compositionally biased region" description="Polar residues" evidence="1">
    <location>
        <begin position="62"/>
        <end position="78"/>
    </location>
</feature>
<evidence type="ECO:0000256" key="1">
    <source>
        <dbReference type="SAM" id="MobiDB-lite"/>
    </source>
</evidence>
<dbReference type="AlphaFoldDB" id="A0AAV4RCI9"/>
<organism evidence="2 3">
    <name type="scientific">Caerostris darwini</name>
    <dbReference type="NCBI Taxonomy" id="1538125"/>
    <lineage>
        <taxon>Eukaryota</taxon>
        <taxon>Metazoa</taxon>
        <taxon>Ecdysozoa</taxon>
        <taxon>Arthropoda</taxon>
        <taxon>Chelicerata</taxon>
        <taxon>Arachnida</taxon>
        <taxon>Araneae</taxon>
        <taxon>Araneomorphae</taxon>
        <taxon>Entelegynae</taxon>
        <taxon>Araneoidea</taxon>
        <taxon>Araneidae</taxon>
        <taxon>Caerostris</taxon>
    </lineage>
</organism>
<evidence type="ECO:0000313" key="3">
    <source>
        <dbReference type="Proteomes" id="UP001054837"/>
    </source>
</evidence>
<accession>A0AAV4RCI9</accession>
<dbReference type="EMBL" id="BPLQ01006032">
    <property type="protein sequence ID" value="GIY19410.1"/>
    <property type="molecule type" value="Genomic_DNA"/>
</dbReference>
<sequence>MLNFISAKFHPSLFGNVNFRFTSLTYSITTTTICSKIPEHPNNKCTVTIPIDGFEQSRRTDSMTQSPFPASGISNLNDSLGGRYPPPLNILVSP</sequence>
<reference evidence="2 3" key="1">
    <citation type="submission" date="2021-06" db="EMBL/GenBank/DDBJ databases">
        <title>Caerostris darwini draft genome.</title>
        <authorList>
            <person name="Kono N."/>
            <person name="Arakawa K."/>
        </authorList>
    </citation>
    <scope>NUCLEOTIDE SEQUENCE [LARGE SCALE GENOMIC DNA]</scope>
</reference>
<proteinExistence type="predicted"/>
<name>A0AAV4RCI9_9ARAC</name>
<dbReference type="Proteomes" id="UP001054837">
    <property type="component" value="Unassembled WGS sequence"/>
</dbReference>
<comment type="caution">
    <text evidence="2">The sequence shown here is derived from an EMBL/GenBank/DDBJ whole genome shotgun (WGS) entry which is preliminary data.</text>
</comment>
<feature type="region of interest" description="Disordered" evidence="1">
    <location>
        <begin position="58"/>
        <end position="80"/>
    </location>
</feature>
<protein>
    <submittedName>
        <fullName evidence="2">Uncharacterized protein</fullName>
    </submittedName>
</protein>
<keyword evidence="3" id="KW-1185">Reference proteome</keyword>